<gene>
    <name evidence="1" type="ORF">rCG_40925</name>
</gene>
<reference evidence="1 2" key="1">
    <citation type="submission" date="2005-09" db="EMBL/GenBank/DDBJ databases">
        <authorList>
            <person name="Mural R.J."/>
            <person name="Li P.W."/>
            <person name="Adams M.D."/>
            <person name="Amanatides P.G."/>
            <person name="Baden-Tillson H."/>
            <person name="Barnstead M."/>
            <person name="Chin S.H."/>
            <person name="Dew I."/>
            <person name="Evans C.A."/>
            <person name="Ferriera S."/>
            <person name="Flanigan M."/>
            <person name="Fosler C."/>
            <person name="Glodek A."/>
            <person name="Gu Z."/>
            <person name="Holt R.A."/>
            <person name="Jennings D."/>
            <person name="Kraft C.L."/>
            <person name="Lu F."/>
            <person name="Nguyen T."/>
            <person name="Nusskern D.R."/>
            <person name="Pfannkoch C.M."/>
            <person name="Sitter C."/>
            <person name="Sutton G.G."/>
            <person name="Venter J.C."/>
            <person name="Wang Z."/>
            <person name="Woodage T."/>
            <person name="Zheng X.H."/>
            <person name="Zhong F."/>
        </authorList>
    </citation>
    <scope>NUCLEOTIDE SEQUENCE [LARGE SCALE GENOMIC DNA]</scope>
    <source>
        <strain>BN</strain>
        <strain evidence="2">Sprague-Dawley</strain>
    </source>
</reference>
<dbReference type="Proteomes" id="UP000234681">
    <property type="component" value="Chromosome 3"/>
</dbReference>
<dbReference type="AlphaFoldDB" id="A6KL43"/>
<proteinExistence type="predicted"/>
<organism evidence="1 2">
    <name type="scientific">Rattus norvegicus</name>
    <name type="common">Rat</name>
    <dbReference type="NCBI Taxonomy" id="10116"/>
    <lineage>
        <taxon>Eukaryota</taxon>
        <taxon>Metazoa</taxon>
        <taxon>Chordata</taxon>
        <taxon>Craniata</taxon>
        <taxon>Vertebrata</taxon>
        <taxon>Euteleostomi</taxon>
        <taxon>Mammalia</taxon>
        <taxon>Eutheria</taxon>
        <taxon>Euarchontoglires</taxon>
        <taxon>Glires</taxon>
        <taxon>Rodentia</taxon>
        <taxon>Myomorpha</taxon>
        <taxon>Muroidea</taxon>
        <taxon>Muridae</taxon>
        <taxon>Murinae</taxon>
        <taxon>Rattus</taxon>
    </lineage>
</organism>
<protein>
    <submittedName>
        <fullName evidence="1">RCG40925</fullName>
    </submittedName>
</protein>
<accession>A6KL43</accession>
<name>A6KL43_RAT</name>
<dbReference type="EMBL" id="CH474062">
    <property type="protein sequence ID" value="EDL85073.1"/>
    <property type="molecule type" value="Genomic_DNA"/>
</dbReference>
<sequence>MTALLGGAQRLEVLQTWVNKQSPKHLTVKYFQTYCVWLCALLGSHEQKKARKH</sequence>
<evidence type="ECO:0000313" key="2">
    <source>
        <dbReference type="Proteomes" id="UP000234681"/>
    </source>
</evidence>
<evidence type="ECO:0000313" key="1">
    <source>
        <dbReference type="EMBL" id="EDL85073.1"/>
    </source>
</evidence>